<dbReference type="Gene3D" id="3.40.50.720">
    <property type="entry name" value="NAD(P)-binding Rossmann-like Domain"/>
    <property type="match status" value="1"/>
</dbReference>
<protein>
    <submittedName>
        <fullName evidence="1">Uncharacterized protein</fullName>
    </submittedName>
</protein>
<comment type="caution">
    <text evidence="1">The sequence shown here is derived from an EMBL/GenBank/DDBJ whole genome shotgun (WGS) entry which is preliminary data.</text>
</comment>
<evidence type="ECO:0000313" key="2">
    <source>
        <dbReference type="Proteomes" id="UP001176961"/>
    </source>
</evidence>
<dbReference type="PANTHER" id="PTHR44115">
    <property type="entry name" value="PROTEIN CBG09704"/>
    <property type="match status" value="1"/>
</dbReference>
<organism evidence="1 2">
    <name type="scientific">Cylicocyclus nassatus</name>
    <name type="common">Nematode worm</name>
    <dbReference type="NCBI Taxonomy" id="53992"/>
    <lineage>
        <taxon>Eukaryota</taxon>
        <taxon>Metazoa</taxon>
        <taxon>Ecdysozoa</taxon>
        <taxon>Nematoda</taxon>
        <taxon>Chromadorea</taxon>
        <taxon>Rhabditida</taxon>
        <taxon>Rhabditina</taxon>
        <taxon>Rhabditomorpha</taxon>
        <taxon>Strongyloidea</taxon>
        <taxon>Strongylidae</taxon>
        <taxon>Cylicocyclus</taxon>
    </lineage>
</organism>
<dbReference type="PRINTS" id="PR00081">
    <property type="entry name" value="GDHRDH"/>
</dbReference>
<dbReference type="SUPFAM" id="SSF51735">
    <property type="entry name" value="NAD(P)-binding Rossmann-fold domains"/>
    <property type="match status" value="1"/>
</dbReference>
<dbReference type="InterPro" id="IPR036291">
    <property type="entry name" value="NAD(P)-bd_dom_sf"/>
</dbReference>
<dbReference type="Proteomes" id="UP001176961">
    <property type="component" value="Unassembled WGS sequence"/>
</dbReference>
<accession>A0AA36HBU2</accession>
<name>A0AA36HBU2_CYLNA</name>
<dbReference type="InterPro" id="IPR002347">
    <property type="entry name" value="SDR_fam"/>
</dbReference>
<reference evidence="1" key="1">
    <citation type="submission" date="2023-07" db="EMBL/GenBank/DDBJ databases">
        <authorList>
            <consortium name="CYATHOMIX"/>
        </authorList>
    </citation>
    <scope>NUCLEOTIDE SEQUENCE</scope>
    <source>
        <strain evidence="1">N/A</strain>
    </source>
</reference>
<evidence type="ECO:0000313" key="1">
    <source>
        <dbReference type="EMBL" id="CAJ0607930.1"/>
    </source>
</evidence>
<dbReference type="PANTHER" id="PTHR44115:SF4">
    <property type="entry name" value="OXIDOREDUCTASE"/>
    <property type="match status" value="1"/>
</dbReference>
<dbReference type="AlphaFoldDB" id="A0AA36HBU2"/>
<proteinExistence type="predicted"/>
<dbReference type="EMBL" id="CATQJL010000316">
    <property type="protein sequence ID" value="CAJ0607930.1"/>
    <property type="molecule type" value="Genomic_DNA"/>
</dbReference>
<gene>
    <name evidence="1" type="ORF">CYNAS_LOCUS19913</name>
</gene>
<keyword evidence="2" id="KW-1185">Reference proteome</keyword>
<sequence length="231" mass="25107">MMLAVATQLIAEGVRVNNMNYGGVMTNIAQNSGVPGELAAKATKKAILEAGAHSEDVNVLQADVTDAHGRKHIISSTIQVFGKLNRKNELLSTNLAQNDGVSDEVAAKFYASYARNPFEVPSGRIAVPSEIATVIAFLADESQSSYIVGQTIVADGEADISATLSNMDFSYIHKALEASLPRVAAKYLSRQELKLLELAYWNWTEERAQNFSLPLSLLLLKGSRNRVVFHI</sequence>